<feature type="region of interest" description="Disordered" evidence="1">
    <location>
        <begin position="370"/>
        <end position="391"/>
    </location>
</feature>
<gene>
    <name evidence="2" type="ORF">J4557_20845</name>
</gene>
<dbReference type="EMBL" id="JAGEOK010000013">
    <property type="protein sequence ID" value="MBO2439979.1"/>
    <property type="molecule type" value="Genomic_DNA"/>
</dbReference>
<evidence type="ECO:0000313" key="2">
    <source>
        <dbReference type="EMBL" id="MBO2439979.1"/>
    </source>
</evidence>
<dbReference type="InterPro" id="IPR019734">
    <property type="entry name" value="TPR_rpt"/>
</dbReference>
<dbReference type="Proteomes" id="UP000666915">
    <property type="component" value="Unassembled WGS sequence"/>
</dbReference>
<evidence type="ECO:0008006" key="4">
    <source>
        <dbReference type="Google" id="ProtNLM"/>
    </source>
</evidence>
<comment type="caution">
    <text evidence="2">The sequence shown here is derived from an EMBL/GenBank/DDBJ whole genome shotgun (WGS) entry which is preliminary data.</text>
</comment>
<dbReference type="InterPro" id="IPR011990">
    <property type="entry name" value="TPR-like_helical_dom_sf"/>
</dbReference>
<name>A0ABS3R166_9ACTN</name>
<keyword evidence="3" id="KW-1185">Reference proteome</keyword>
<evidence type="ECO:0000256" key="1">
    <source>
        <dbReference type="SAM" id="MobiDB-lite"/>
    </source>
</evidence>
<dbReference type="SMART" id="SM00028">
    <property type="entry name" value="TPR"/>
    <property type="match status" value="6"/>
</dbReference>
<evidence type="ECO:0000313" key="3">
    <source>
        <dbReference type="Proteomes" id="UP000666915"/>
    </source>
</evidence>
<dbReference type="SUPFAM" id="SSF48452">
    <property type="entry name" value="TPR-like"/>
    <property type="match status" value="3"/>
</dbReference>
<proteinExistence type="predicted"/>
<reference evidence="2 3" key="1">
    <citation type="submission" date="2021-03" db="EMBL/GenBank/DDBJ databases">
        <authorList>
            <person name="Kanchanasin P."/>
            <person name="Saeng-In P."/>
            <person name="Phongsopitanun W."/>
            <person name="Yuki M."/>
            <person name="Kudo T."/>
            <person name="Ohkuma M."/>
            <person name="Tanasupawat S."/>
        </authorList>
    </citation>
    <scope>NUCLEOTIDE SEQUENCE [LARGE SCALE GENOMIC DNA]</scope>
    <source>
        <strain evidence="2 3">L46</strain>
    </source>
</reference>
<organism evidence="2 3">
    <name type="scientific">Actinomadura nitritigenes</name>
    <dbReference type="NCBI Taxonomy" id="134602"/>
    <lineage>
        <taxon>Bacteria</taxon>
        <taxon>Bacillati</taxon>
        <taxon>Actinomycetota</taxon>
        <taxon>Actinomycetes</taxon>
        <taxon>Streptosporangiales</taxon>
        <taxon>Thermomonosporaceae</taxon>
        <taxon>Actinomadura</taxon>
    </lineage>
</organism>
<accession>A0ABS3R166</accession>
<sequence length="896" mass="95932">MSIDDVYALMTRAQELPYGEARTVLVEDALRRAEEAGDEVLAFRVRVRLTDAYQFGGEPAKAFATFGRTLAEHDRDPGRFDEPLVLLWQMKAVVSSLTKFPEIPLDRTRAVLDDMERRYRAGGHSLQAVYRRRHIVARHLGDPSADDWFARWRAAQRDQLSDCEGCDPTGMVAHLADAGRYEEAAEIAAPVLASELSCKEQPQGIQTAMLPVYLRTGRPEAAADAHRRAYRAHRRQVADLGDIADHLEFCVLTGNDARGLEIVQRHLGWLDRAPHAHAEMMFSAAAAAVLGRVAASGRDAVTVRRPASGGRPAADVPVAELRAELEARATDLAARFDARNGTSHQGGKVRALLAAEPVFGFVPLAAHHRHPAPAPAVAPAAPQEEEPDDIASSEDLEALLDIAGRRGSGADRRRRAAALRRFDVLAGETEPTPLQKARRLDARGVELAVAGDLAGAAECWEEAARLFGDLGAEGRRQRTLGRLGALRVDQGDESGLDQVIAAAEHAVADPDEPGEATSALIRLATVYLQMERPADAYAALGRIVSEDARDDEAEVWFLRGQALLLSDEMEEGIAALRRSADLARASQRPEEIAAPAFQLARALSRHQGGPDEATIALLDEAIGAMPEPSPMRAEALAERGASLVALDRPADGVPDLVEAVAEWTADGLHEYAVRVRVDLAGGYLSTGRPLEAAEVAEEVLQALTEDDPADPSVGHARRRARLILAHAQKAMGEEGGAETFASLAEDAAKDGEPGAAAHFLEEAAEILTSLDKDALAAERFGEAADAHAGAGDPQGAVRARRRAAMCLLWSGEPERAVATVEAARAALEALPDGPPRTWETALVSYDQARILAQTGRAADAEPYASAAVDGFRSLDETGPADQAAALLADIRSALQE</sequence>
<dbReference type="RefSeq" id="WP_208268405.1">
    <property type="nucleotide sequence ID" value="NZ_BAAAGM010000064.1"/>
</dbReference>
<protein>
    <recommendedName>
        <fullName evidence="4">Tetratricopeptide repeat protein</fullName>
    </recommendedName>
</protein>
<dbReference type="Gene3D" id="1.25.40.10">
    <property type="entry name" value="Tetratricopeptide repeat domain"/>
    <property type="match status" value="2"/>
</dbReference>